<dbReference type="NCBIfam" id="TIGR03357">
    <property type="entry name" value="VI_zyme"/>
    <property type="match status" value="1"/>
</dbReference>
<name>A0A0A6P382_9GAMM</name>
<evidence type="ECO:0000313" key="3">
    <source>
        <dbReference type="Proteomes" id="UP000030428"/>
    </source>
</evidence>
<dbReference type="Gene3D" id="3.10.450.40">
    <property type="match status" value="1"/>
</dbReference>
<evidence type="ECO:0000259" key="1">
    <source>
        <dbReference type="Pfam" id="PF04965"/>
    </source>
</evidence>
<comment type="caution">
    <text evidence="2">The sequence shown here is derived from an EMBL/GenBank/DDBJ whole genome shotgun (WGS) entry which is preliminary data.</text>
</comment>
<sequence>MAIGRTLLERIDHSEEESIRQLTPDTDKLLQSVLQNLQNMFNTRQGSALILPDYGSPDFNDMISRFPDAIMEIRKAIFNNLKEYEPRLKNIRVRHIPNEENPLDLQFEIHAQLKVGRNRSSVAFTTIMGDSGRIKIRG</sequence>
<dbReference type="AlphaFoldDB" id="A0A0A6P382"/>
<dbReference type="InterPro" id="IPR007048">
    <property type="entry name" value="IraD/Gp25-like"/>
</dbReference>
<accession>A0A0A6P382</accession>
<dbReference type="PANTHER" id="PTHR38595:SF2">
    <property type="entry name" value="TYPE VI SECRETION SYSTEM BASEPLATE SUBUNIT TSSE"/>
    <property type="match status" value="1"/>
</dbReference>
<proteinExistence type="predicted"/>
<dbReference type="Pfam" id="PF04965">
    <property type="entry name" value="GPW_gp25"/>
    <property type="match status" value="1"/>
</dbReference>
<organism evidence="2 3">
    <name type="scientific">Candidatus Thiomargarita nelsonii</name>
    <dbReference type="NCBI Taxonomy" id="1003181"/>
    <lineage>
        <taxon>Bacteria</taxon>
        <taxon>Pseudomonadati</taxon>
        <taxon>Pseudomonadota</taxon>
        <taxon>Gammaproteobacteria</taxon>
        <taxon>Thiotrichales</taxon>
        <taxon>Thiotrichaceae</taxon>
        <taxon>Thiomargarita</taxon>
    </lineage>
</organism>
<dbReference type="InterPro" id="IPR053176">
    <property type="entry name" value="T6SS_TssE1-like"/>
</dbReference>
<reference evidence="2 3" key="1">
    <citation type="journal article" date="2016" name="Front. Microbiol.">
        <title>Single-Cell (Meta-)Genomics of a Dimorphic Candidatus Thiomargarita nelsonii Reveals Genomic Plasticity.</title>
        <authorList>
            <person name="Flood B.E."/>
            <person name="Fliss P."/>
            <person name="Jones D.S."/>
            <person name="Dick G.J."/>
            <person name="Jain S."/>
            <person name="Kaster A.K."/>
            <person name="Winkel M."/>
            <person name="Mussmann M."/>
            <person name="Bailey J."/>
        </authorList>
    </citation>
    <scope>NUCLEOTIDE SEQUENCE [LARGE SCALE GENOMIC DNA]</scope>
    <source>
        <strain evidence="2">Hydrate Ridge</strain>
    </source>
</reference>
<keyword evidence="3" id="KW-1185">Reference proteome</keyword>
<dbReference type="SUPFAM" id="SSF160719">
    <property type="entry name" value="gpW/gp25-like"/>
    <property type="match status" value="1"/>
</dbReference>
<dbReference type="InterPro" id="IPR017737">
    <property type="entry name" value="TssE1-like"/>
</dbReference>
<gene>
    <name evidence="2" type="ORF">PN36_25705</name>
</gene>
<feature type="domain" description="IraD/Gp25-like" evidence="1">
    <location>
        <begin position="29"/>
        <end position="115"/>
    </location>
</feature>
<evidence type="ECO:0000313" key="2">
    <source>
        <dbReference type="EMBL" id="KHD05228.1"/>
    </source>
</evidence>
<dbReference type="Proteomes" id="UP000030428">
    <property type="component" value="Unassembled WGS sequence"/>
</dbReference>
<protein>
    <recommendedName>
        <fullName evidence="1">IraD/Gp25-like domain-containing protein</fullName>
    </recommendedName>
</protein>
<dbReference type="PANTHER" id="PTHR38595">
    <property type="entry name" value="CYTOPLASMIC PROTEIN-RELATED"/>
    <property type="match status" value="1"/>
</dbReference>
<dbReference type="EMBL" id="JSZA02000143">
    <property type="protein sequence ID" value="KHD05228.1"/>
    <property type="molecule type" value="Genomic_DNA"/>
</dbReference>